<dbReference type="RefSeq" id="XP_025552641.1">
    <property type="nucleotide sequence ID" value="XM_025694308.1"/>
</dbReference>
<evidence type="ECO:0000313" key="3">
    <source>
        <dbReference type="EMBL" id="RAL13487.1"/>
    </source>
</evidence>
<organism evidence="3 4">
    <name type="scientific">Aspergillus homomorphus (strain CBS 101889)</name>
    <dbReference type="NCBI Taxonomy" id="1450537"/>
    <lineage>
        <taxon>Eukaryota</taxon>
        <taxon>Fungi</taxon>
        <taxon>Dikarya</taxon>
        <taxon>Ascomycota</taxon>
        <taxon>Pezizomycotina</taxon>
        <taxon>Eurotiomycetes</taxon>
        <taxon>Eurotiomycetidae</taxon>
        <taxon>Eurotiales</taxon>
        <taxon>Aspergillaceae</taxon>
        <taxon>Aspergillus</taxon>
        <taxon>Aspergillus subgen. Circumdati</taxon>
    </lineage>
</organism>
<reference evidence="3 4" key="1">
    <citation type="submission" date="2018-02" db="EMBL/GenBank/DDBJ databases">
        <title>The genomes of Aspergillus section Nigri reveals drivers in fungal speciation.</title>
        <authorList>
            <consortium name="DOE Joint Genome Institute"/>
            <person name="Vesth T.C."/>
            <person name="Nybo J."/>
            <person name="Theobald S."/>
            <person name="Brandl J."/>
            <person name="Frisvad J.C."/>
            <person name="Nielsen K.F."/>
            <person name="Lyhne E.K."/>
            <person name="Kogle M.E."/>
            <person name="Kuo A."/>
            <person name="Riley R."/>
            <person name="Clum A."/>
            <person name="Nolan M."/>
            <person name="Lipzen A."/>
            <person name="Salamov A."/>
            <person name="Henrissat B."/>
            <person name="Wiebenga A."/>
            <person name="De vries R.P."/>
            <person name="Grigoriev I.V."/>
            <person name="Mortensen U.H."/>
            <person name="Andersen M.R."/>
            <person name="Baker S.E."/>
        </authorList>
    </citation>
    <scope>NUCLEOTIDE SEQUENCE [LARGE SCALE GENOMIC DNA]</scope>
    <source>
        <strain evidence="3 4">CBS 101889</strain>
    </source>
</reference>
<feature type="region of interest" description="Disordered" evidence="2">
    <location>
        <begin position="1"/>
        <end position="47"/>
    </location>
</feature>
<accession>A0A395I0N4</accession>
<dbReference type="GeneID" id="37198597"/>
<dbReference type="AlphaFoldDB" id="A0A395I0N4"/>
<dbReference type="VEuPathDB" id="FungiDB:BO97DRAFT_40074"/>
<keyword evidence="4" id="KW-1185">Reference proteome</keyword>
<dbReference type="STRING" id="1450537.A0A395I0N4"/>
<evidence type="ECO:0000256" key="1">
    <source>
        <dbReference type="SAM" id="Coils"/>
    </source>
</evidence>
<dbReference type="EMBL" id="KZ824279">
    <property type="protein sequence ID" value="RAL13487.1"/>
    <property type="molecule type" value="Genomic_DNA"/>
</dbReference>
<name>A0A395I0N4_ASPHC</name>
<dbReference type="Proteomes" id="UP000248961">
    <property type="component" value="Unassembled WGS sequence"/>
</dbReference>
<sequence length="243" mass="27224">MGRKKRKSAEMPATSPTPPSQARASEPGASATIASQDRSKRREHDDTKVFQKSHLAWARFWAEKAARLASPFAIIEPDDEAIPFLIDRVEVKVHIGNKKVSGGQRVPRYDGCDLNPPLSRDAVADIVKQTRADCPKAQAWLGAHAYGFEREDQEKRQMGIIEREQKRKATVDSLRYQTMVALKAAEASKEEVREVLAMLPPAQLKPTPAITTEAEMVAQVKRVEKAHERLQRTLAEMKDFKCA</sequence>
<dbReference type="OrthoDB" id="4472881at2759"/>
<keyword evidence="1" id="KW-0175">Coiled coil</keyword>
<evidence type="ECO:0000256" key="2">
    <source>
        <dbReference type="SAM" id="MobiDB-lite"/>
    </source>
</evidence>
<protein>
    <submittedName>
        <fullName evidence="3">Uncharacterized protein</fullName>
    </submittedName>
</protein>
<proteinExistence type="predicted"/>
<feature type="compositionally biased region" description="Basic and acidic residues" evidence="2">
    <location>
        <begin position="37"/>
        <end position="47"/>
    </location>
</feature>
<feature type="coiled-coil region" evidence="1">
    <location>
        <begin position="213"/>
        <end position="240"/>
    </location>
</feature>
<gene>
    <name evidence="3" type="ORF">BO97DRAFT_40074</name>
</gene>
<evidence type="ECO:0000313" key="4">
    <source>
        <dbReference type="Proteomes" id="UP000248961"/>
    </source>
</evidence>